<dbReference type="PANTHER" id="PTHR38797">
    <property type="entry name" value="NUCLEAR PORE COMPLEX PROTEIN NUP85-RELATED"/>
    <property type="match status" value="1"/>
</dbReference>
<name>A0A1E3B3K9_ASPCR</name>
<accession>A0A1E3B3K9</accession>
<dbReference type="STRING" id="573508.A0A1E3B3K9"/>
<gene>
    <name evidence="1" type="ORF">SI65_09014</name>
</gene>
<sequence length="290" mass="33171">MGIATNLSFRLESLEVDEPWIVEKMNFEMLVEYLQPSSRTSPIAAAQSIDSLTPMKRDFIGTSFGKKEGAESHMWEIWGLFIAMAKQVPHDHPSMDRLVALVYALSELPPTTVKIWTQDTDVWTDLPMLGPSVAEAWIGPECYWDNLTAEMKAEWVNFNSFAARLLNHDMVSWYRLTVWSLRNALEKPPREDLFDCDVAAAAQWIIHSGVLLFSELEADDAEPVTGRFWPGPLWEEGRSVLSVGRWKFWKQRFEEISEKETGPTKSAAEMAKLKMDEIERKGVQKQKSDN</sequence>
<evidence type="ECO:0000313" key="2">
    <source>
        <dbReference type="Proteomes" id="UP000094569"/>
    </source>
</evidence>
<dbReference type="VEuPathDB" id="FungiDB:SI65_09014"/>
<keyword evidence="2" id="KW-1185">Reference proteome</keyword>
<comment type="caution">
    <text evidence="1">The sequence shown here is derived from an EMBL/GenBank/DDBJ whole genome shotgun (WGS) entry which is preliminary data.</text>
</comment>
<protein>
    <submittedName>
        <fullName evidence="1">Uncharacterized protein</fullName>
    </submittedName>
</protein>
<dbReference type="InterPro" id="IPR053204">
    <property type="entry name" value="Oxopyrrolidines_Biosynth-assoc"/>
</dbReference>
<dbReference type="OrthoDB" id="3350591at2759"/>
<organism evidence="1 2">
    <name type="scientific">Aspergillus cristatus</name>
    <name type="common">Chinese Fuzhuan brick tea-fermentation fungus</name>
    <name type="synonym">Eurotium cristatum</name>
    <dbReference type="NCBI Taxonomy" id="573508"/>
    <lineage>
        <taxon>Eukaryota</taxon>
        <taxon>Fungi</taxon>
        <taxon>Dikarya</taxon>
        <taxon>Ascomycota</taxon>
        <taxon>Pezizomycotina</taxon>
        <taxon>Eurotiomycetes</taxon>
        <taxon>Eurotiomycetidae</taxon>
        <taxon>Eurotiales</taxon>
        <taxon>Aspergillaceae</taxon>
        <taxon>Aspergillus</taxon>
        <taxon>Aspergillus subgen. Aspergillus</taxon>
    </lineage>
</organism>
<dbReference type="EMBL" id="JXNT01000016">
    <property type="protein sequence ID" value="ODM15411.1"/>
    <property type="molecule type" value="Genomic_DNA"/>
</dbReference>
<reference evidence="1 2" key="1">
    <citation type="journal article" date="2016" name="BMC Genomics">
        <title>Comparative genomic and transcriptomic analyses of the Fuzhuan brick tea-fermentation fungus Aspergillus cristatus.</title>
        <authorList>
            <person name="Ge Y."/>
            <person name="Wang Y."/>
            <person name="Liu Y."/>
            <person name="Tan Y."/>
            <person name="Ren X."/>
            <person name="Zhang X."/>
            <person name="Hyde K.D."/>
            <person name="Liu Y."/>
            <person name="Liu Z."/>
        </authorList>
    </citation>
    <scope>NUCLEOTIDE SEQUENCE [LARGE SCALE GENOMIC DNA]</scope>
    <source>
        <strain evidence="1 2">GZAAS20.1005</strain>
    </source>
</reference>
<evidence type="ECO:0000313" key="1">
    <source>
        <dbReference type="EMBL" id="ODM15411.1"/>
    </source>
</evidence>
<proteinExistence type="predicted"/>
<dbReference type="InterPro" id="IPR022085">
    <property type="entry name" value="OpdG"/>
</dbReference>
<dbReference type="AlphaFoldDB" id="A0A1E3B3K9"/>
<dbReference type="Proteomes" id="UP000094569">
    <property type="component" value="Unassembled WGS sequence"/>
</dbReference>
<dbReference type="PANTHER" id="PTHR38797:SF4">
    <property type="entry name" value="NUCLEAR PORE COMPLEX PROTEIN NUP85"/>
    <property type="match status" value="1"/>
</dbReference>
<dbReference type="Pfam" id="PF12311">
    <property type="entry name" value="DUF3632"/>
    <property type="match status" value="1"/>
</dbReference>